<sequence>MPDARPPVTLLPPHHDPAAPSFSRPDHTDRDATLLREMQADLLRVVVRQDLGSGWVRVVDHAALQHPQPLVIVGFRGFRRPDPAPELEAAITLADTDLVARLGRALVAYSCRLLPDDEWINLVVFRGHAAVQAWHRDPQHQDVSTRLAPRYYREIRLHGGILPLGLSGPLTLTHTQYMAFRGPQVWLARRTYPDPAATRAGVETSTEAQAMVRGMPDRSAPEAVRPERTAPNRTW</sequence>
<protein>
    <recommendedName>
        <fullName evidence="3">ABM domain-containing protein</fullName>
    </recommendedName>
</protein>
<reference evidence="2" key="1">
    <citation type="submission" date="2024-06" db="EMBL/GenBank/DDBJ databases">
        <title>Draft Genome Sequence of Deinococcus sonorensis Type Strain KR-87, a Biofilm Producing Representative of the Genus Deinococcus.</title>
        <authorList>
            <person name="Boren L.S."/>
            <person name="Grosso R.A."/>
            <person name="Hugenberg-Cox A.N."/>
            <person name="Hill J.T.E."/>
            <person name="Albert C.M."/>
            <person name="Tuohy J.M."/>
        </authorList>
    </citation>
    <scope>NUCLEOTIDE SEQUENCE</scope>
    <source>
        <strain evidence="2">KR-87</strain>
        <plasmid evidence="2">pDson03</plasmid>
    </source>
</reference>
<dbReference type="EMBL" id="CP158298">
    <property type="protein sequence ID" value="XBV84238.1"/>
    <property type="molecule type" value="Genomic_DNA"/>
</dbReference>
<feature type="region of interest" description="Disordered" evidence="1">
    <location>
        <begin position="214"/>
        <end position="235"/>
    </location>
</feature>
<name>A0AAU7U7G0_9DEIO</name>
<dbReference type="KEGG" id="dsc:ABOD76_04050"/>
<evidence type="ECO:0008006" key="3">
    <source>
        <dbReference type="Google" id="ProtNLM"/>
    </source>
</evidence>
<proteinExistence type="predicted"/>
<evidence type="ECO:0000313" key="2">
    <source>
        <dbReference type="EMBL" id="XBV84238.1"/>
    </source>
</evidence>
<geneLocation type="plasmid" evidence="2">
    <name>pDson03</name>
</geneLocation>
<keyword evidence="2" id="KW-0614">Plasmid</keyword>
<gene>
    <name evidence="2" type="ORF">ABOD76_04050</name>
</gene>
<feature type="compositionally biased region" description="Basic and acidic residues" evidence="1">
    <location>
        <begin position="215"/>
        <end position="235"/>
    </location>
</feature>
<evidence type="ECO:0000256" key="1">
    <source>
        <dbReference type="SAM" id="MobiDB-lite"/>
    </source>
</evidence>
<dbReference type="SUPFAM" id="SSF54909">
    <property type="entry name" value="Dimeric alpha+beta barrel"/>
    <property type="match status" value="1"/>
</dbReference>
<organism evidence="2">
    <name type="scientific">Deinococcus sonorensis KR-87</name>
    <dbReference type="NCBI Taxonomy" id="694439"/>
    <lineage>
        <taxon>Bacteria</taxon>
        <taxon>Thermotogati</taxon>
        <taxon>Deinococcota</taxon>
        <taxon>Deinococci</taxon>
        <taxon>Deinococcales</taxon>
        <taxon>Deinococcaceae</taxon>
        <taxon>Deinococcus</taxon>
    </lineage>
</organism>
<feature type="region of interest" description="Disordered" evidence="1">
    <location>
        <begin position="1"/>
        <end position="28"/>
    </location>
</feature>
<accession>A0AAU7U7G0</accession>
<dbReference type="AlphaFoldDB" id="A0AAU7U7G0"/>
<dbReference type="InterPro" id="IPR011008">
    <property type="entry name" value="Dimeric_a/b-barrel"/>
</dbReference>
<dbReference type="RefSeq" id="WP_350242275.1">
    <property type="nucleotide sequence ID" value="NZ_CP158298.1"/>
</dbReference>